<comment type="subcellular location">
    <subcellularLocation>
        <location evidence="1">Membrane</location>
        <topology evidence="1">Multi-pass membrane protein</topology>
    </subcellularLocation>
</comment>
<evidence type="ECO:0000256" key="1">
    <source>
        <dbReference type="ARBA" id="ARBA00004141"/>
    </source>
</evidence>
<feature type="transmembrane region" description="Helical" evidence="6">
    <location>
        <begin position="163"/>
        <end position="187"/>
    </location>
</feature>
<proteinExistence type="predicted"/>
<dbReference type="PANTHER" id="PTHR43471">
    <property type="entry name" value="ABC TRANSPORTER PERMEASE"/>
    <property type="match status" value="1"/>
</dbReference>
<reference evidence="8 9" key="1">
    <citation type="submission" date="2017-02" db="EMBL/GenBank/DDBJ databases">
        <authorList>
            <person name="Varghese N."/>
            <person name="Submissions S."/>
        </authorList>
    </citation>
    <scope>NUCLEOTIDE SEQUENCE [LARGE SCALE GENOMIC DNA]</scope>
    <source>
        <strain evidence="8 9">VKM Ac-1787</strain>
    </source>
</reference>
<feature type="transmembrane region" description="Helical" evidence="6">
    <location>
        <begin position="224"/>
        <end position="243"/>
    </location>
</feature>
<dbReference type="Pfam" id="PF12698">
    <property type="entry name" value="ABC2_membrane_3"/>
    <property type="match status" value="1"/>
</dbReference>
<keyword evidence="4 6" id="KW-0472">Membrane</keyword>
<evidence type="ECO:0000256" key="3">
    <source>
        <dbReference type="ARBA" id="ARBA00022989"/>
    </source>
</evidence>
<protein>
    <submittedName>
        <fullName evidence="8">ABC-2 type transport system permease protein</fullName>
    </submittedName>
</protein>
<gene>
    <name evidence="8" type="ORF">SAMN06295973_0999</name>
</gene>
<feature type="domain" description="ABC-2 type transporter transmembrane" evidence="7">
    <location>
        <begin position="45"/>
        <end position="360"/>
    </location>
</feature>
<feature type="transmembrane region" description="Helical" evidence="6">
    <location>
        <begin position="286"/>
        <end position="307"/>
    </location>
</feature>
<feature type="transmembrane region" description="Helical" evidence="6">
    <location>
        <begin position="255"/>
        <end position="280"/>
    </location>
</feature>
<sequence>MTTATESPIQPAGRRRSGPASPSLVQSIGLVAEREVKMRLRSKTFLISTGILLLVILAGIVVGGFLAKNTASETTKIAVVGNAGAGLVDGKTFDVTEAADVAAAEALVKSGDVEAAIAPATDDNPTGVQVIFDSEASNTLIMQLSAQPQVTILDPDADGSAGFLLYIVSLGFGLVFFVSATTFGASIAQSVVEEKQTRVVEILMSAIPVKALLAGKVLGNSILAFGQILAIAALSVIGLTVTGQTELLAGLGTPVVWFVVFFVLGFILLAALFAAAGSLVSRQEDIGSTTTPITMLIMIPYFAVIFFNDNPVVMTIMSYVPFSAAVGMPVRLFVGSAQWWEPILSLLILAVTAALVILVGSRIYENSLLKMGGRVKLSEALKA</sequence>
<accession>A0ABY1LIE1</accession>
<evidence type="ECO:0000256" key="6">
    <source>
        <dbReference type="SAM" id="Phobius"/>
    </source>
</evidence>
<keyword evidence="9" id="KW-1185">Reference proteome</keyword>
<dbReference type="PANTHER" id="PTHR43471:SF3">
    <property type="entry name" value="ABC TRANSPORTER PERMEASE PROTEIN NATB"/>
    <property type="match status" value="1"/>
</dbReference>
<evidence type="ECO:0000313" key="9">
    <source>
        <dbReference type="Proteomes" id="UP000190827"/>
    </source>
</evidence>
<dbReference type="EMBL" id="FUZO01000001">
    <property type="protein sequence ID" value="SKC44637.1"/>
    <property type="molecule type" value="Genomic_DNA"/>
</dbReference>
<feature type="transmembrane region" description="Helical" evidence="6">
    <location>
        <begin position="343"/>
        <end position="364"/>
    </location>
</feature>
<organism evidence="8 9">
    <name type="scientific">Plantibacter cousiniae</name>
    <name type="common">nom. nud.</name>
    <dbReference type="NCBI Taxonomy" id="199709"/>
    <lineage>
        <taxon>Bacteria</taxon>
        <taxon>Bacillati</taxon>
        <taxon>Actinomycetota</taxon>
        <taxon>Actinomycetes</taxon>
        <taxon>Micrococcales</taxon>
        <taxon>Microbacteriaceae</taxon>
        <taxon>Plantibacter</taxon>
    </lineage>
</organism>
<dbReference type="Proteomes" id="UP000190827">
    <property type="component" value="Unassembled WGS sequence"/>
</dbReference>
<keyword evidence="2 6" id="KW-0812">Transmembrane</keyword>
<evidence type="ECO:0000259" key="7">
    <source>
        <dbReference type="Pfam" id="PF12698"/>
    </source>
</evidence>
<feature type="transmembrane region" description="Helical" evidence="6">
    <location>
        <begin position="44"/>
        <end position="67"/>
    </location>
</feature>
<feature type="region of interest" description="Disordered" evidence="5">
    <location>
        <begin position="1"/>
        <end position="22"/>
    </location>
</feature>
<evidence type="ECO:0000256" key="4">
    <source>
        <dbReference type="ARBA" id="ARBA00023136"/>
    </source>
</evidence>
<feature type="transmembrane region" description="Helical" evidence="6">
    <location>
        <begin position="319"/>
        <end position="337"/>
    </location>
</feature>
<evidence type="ECO:0000256" key="5">
    <source>
        <dbReference type="SAM" id="MobiDB-lite"/>
    </source>
</evidence>
<name>A0ABY1LIE1_9MICO</name>
<evidence type="ECO:0000256" key="2">
    <source>
        <dbReference type="ARBA" id="ARBA00022692"/>
    </source>
</evidence>
<dbReference type="InterPro" id="IPR013525">
    <property type="entry name" value="ABC2_TM"/>
</dbReference>
<keyword evidence="3 6" id="KW-1133">Transmembrane helix</keyword>
<comment type="caution">
    <text evidence="8">The sequence shown here is derived from an EMBL/GenBank/DDBJ whole genome shotgun (WGS) entry which is preliminary data.</text>
</comment>
<evidence type="ECO:0000313" key="8">
    <source>
        <dbReference type="EMBL" id="SKC44637.1"/>
    </source>
</evidence>